<dbReference type="Pfam" id="PF13385">
    <property type="entry name" value="Laminin_G_3"/>
    <property type="match status" value="1"/>
</dbReference>
<dbReference type="SUPFAM" id="SSF49899">
    <property type="entry name" value="Concanavalin A-like lectins/glucanases"/>
    <property type="match status" value="1"/>
</dbReference>
<feature type="compositionally biased region" description="Low complexity" evidence="3">
    <location>
        <begin position="88"/>
        <end position="99"/>
    </location>
</feature>
<dbReference type="AlphaFoldDB" id="A0A931B1W2"/>
<reference evidence="6" key="1">
    <citation type="submission" date="2020-11" db="EMBL/GenBank/DDBJ databases">
        <title>Isolation and identification of active actinomycetes.</title>
        <authorList>
            <person name="Yu B."/>
        </authorList>
    </citation>
    <scope>NUCLEOTIDE SEQUENCE</scope>
    <source>
        <strain evidence="6">NEAU-YB345</strain>
    </source>
</reference>
<evidence type="ECO:0000313" key="6">
    <source>
        <dbReference type="EMBL" id="MBF9067687.1"/>
    </source>
</evidence>
<protein>
    <submittedName>
        <fullName evidence="6">LamG domain-containing protein</fullName>
    </submittedName>
</protein>
<feature type="region of interest" description="Disordered" evidence="3">
    <location>
        <begin position="77"/>
        <end position="99"/>
    </location>
</feature>
<keyword evidence="4" id="KW-0812">Transmembrane</keyword>
<feature type="region of interest" description="Disordered" evidence="3">
    <location>
        <begin position="1"/>
        <end position="35"/>
    </location>
</feature>
<comment type="caution">
    <text evidence="6">The sequence shown here is derived from an EMBL/GenBank/DDBJ whole genome shotgun (WGS) entry which is preliminary data.</text>
</comment>
<dbReference type="SMART" id="SM00560">
    <property type="entry name" value="LamGL"/>
    <property type="match status" value="1"/>
</dbReference>
<keyword evidence="2" id="KW-1015">Disulfide bond</keyword>
<name>A0A931B1W2_9ACTN</name>
<evidence type="ECO:0000256" key="1">
    <source>
        <dbReference type="ARBA" id="ARBA00022729"/>
    </source>
</evidence>
<dbReference type="Gene3D" id="2.60.120.200">
    <property type="match status" value="1"/>
</dbReference>
<dbReference type="Proteomes" id="UP000657385">
    <property type="component" value="Unassembled WGS sequence"/>
</dbReference>
<evidence type="ECO:0000259" key="5">
    <source>
        <dbReference type="SMART" id="SM00560"/>
    </source>
</evidence>
<keyword evidence="4" id="KW-0472">Membrane</keyword>
<dbReference type="EMBL" id="JADPRT010000002">
    <property type="protein sequence ID" value="MBF9067687.1"/>
    <property type="molecule type" value="Genomic_DNA"/>
</dbReference>
<dbReference type="InterPro" id="IPR013320">
    <property type="entry name" value="ConA-like_dom_sf"/>
</dbReference>
<sequence>MSGDWGGQGGWGGQQGGWDPRSAATAGRPAPQPDWATLADEHDRAVRRKSTLRIAAGAVGVLVVVGGVGAGLVLQGSGGSKAVADPRPSVTSGSPSAVASSTASAAPVSASPSAPGKVSPTAGLALGPAATVGVQAGHTGPAMALAGKDTSYARALTATVDTASDFTVASVVRADGPTMSEAAVSQGSGAFYSFFLGRENASGAAHNCWVFKVQTAAAAGKTVMALSKSQVASGRWTTLAGVFDAKAHTIALYVDGVQAATARVPGMIAAPTPMQIGRARYANQWADDWQGALADVQVWQQALSPAQIAAQAQADAAGGPAPVPATAGWLTATA</sequence>
<keyword evidence="7" id="KW-1185">Reference proteome</keyword>
<evidence type="ECO:0000256" key="4">
    <source>
        <dbReference type="SAM" id="Phobius"/>
    </source>
</evidence>
<feature type="transmembrane region" description="Helical" evidence="4">
    <location>
        <begin position="54"/>
        <end position="74"/>
    </location>
</feature>
<keyword evidence="4" id="KW-1133">Transmembrane helix</keyword>
<accession>A0A931B1W2</accession>
<gene>
    <name evidence="6" type="ORF">I2501_06495</name>
</gene>
<keyword evidence="1" id="KW-0732">Signal</keyword>
<evidence type="ECO:0000256" key="3">
    <source>
        <dbReference type="SAM" id="MobiDB-lite"/>
    </source>
</evidence>
<dbReference type="InterPro" id="IPR006558">
    <property type="entry name" value="LamG-like"/>
</dbReference>
<evidence type="ECO:0000256" key="2">
    <source>
        <dbReference type="ARBA" id="ARBA00023157"/>
    </source>
</evidence>
<feature type="compositionally biased region" description="Gly residues" evidence="3">
    <location>
        <begin position="1"/>
        <end position="16"/>
    </location>
</feature>
<feature type="domain" description="LamG-like jellyroll fold" evidence="5">
    <location>
        <begin position="164"/>
        <end position="306"/>
    </location>
</feature>
<organism evidence="6 7">
    <name type="scientific">Streptacidiphilus fuscans</name>
    <dbReference type="NCBI Taxonomy" id="2789292"/>
    <lineage>
        <taxon>Bacteria</taxon>
        <taxon>Bacillati</taxon>
        <taxon>Actinomycetota</taxon>
        <taxon>Actinomycetes</taxon>
        <taxon>Kitasatosporales</taxon>
        <taxon>Streptomycetaceae</taxon>
        <taxon>Streptacidiphilus</taxon>
    </lineage>
</organism>
<proteinExistence type="predicted"/>
<dbReference type="RefSeq" id="WP_196192836.1">
    <property type="nucleotide sequence ID" value="NZ_JADPRT010000002.1"/>
</dbReference>
<evidence type="ECO:0000313" key="7">
    <source>
        <dbReference type="Proteomes" id="UP000657385"/>
    </source>
</evidence>